<comment type="caution">
    <text evidence="1">The sequence shown here is derived from an EMBL/GenBank/DDBJ whole genome shotgun (WGS) entry which is preliminary data.</text>
</comment>
<sequence length="204" mass="24082">MGWVSYHVDTDIKNGKLFFDRKKECDEVLNRGIGKEHKILKSAMVGSTYYAAVQTPKSDKDYEIWAAIFLTSFDRSLTDNFAYKDMDETMGPSTPYCKCPVSILKLLTETTNEVAIEWRKKCWDYHENLKIKSRLNRLPLGSRITFINRREFQGNMIQPGQRIYLTKRQGRNGKRMYWTDGMYRWRIAFIPSDYELITQKETTK</sequence>
<organism evidence="1 2">
    <name type="scientific">Candidatus Blautia avicola</name>
    <dbReference type="NCBI Taxonomy" id="2838483"/>
    <lineage>
        <taxon>Bacteria</taxon>
        <taxon>Bacillati</taxon>
        <taxon>Bacillota</taxon>
        <taxon>Clostridia</taxon>
        <taxon>Lachnospirales</taxon>
        <taxon>Lachnospiraceae</taxon>
        <taxon>Blautia</taxon>
    </lineage>
</organism>
<evidence type="ECO:0000313" key="1">
    <source>
        <dbReference type="EMBL" id="HJD30032.1"/>
    </source>
</evidence>
<dbReference type="EMBL" id="DWUY01000304">
    <property type="protein sequence ID" value="HJD30032.1"/>
    <property type="molecule type" value="Genomic_DNA"/>
</dbReference>
<name>A0A9D2QVL3_9FIRM</name>
<protein>
    <submittedName>
        <fullName evidence="1">Uncharacterized protein</fullName>
    </submittedName>
</protein>
<reference evidence="1" key="1">
    <citation type="journal article" date="2021" name="PeerJ">
        <title>Extensive microbial diversity within the chicken gut microbiome revealed by metagenomics and culture.</title>
        <authorList>
            <person name="Gilroy R."/>
            <person name="Ravi A."/>
            <person name="Getino M."/>
            <person name="Pursley I."/>
            <person name="Horton D.L."/>
            <person name="Alikhan N.F."/>
            <person name="Baker D."/>
            <person name="Gharbi K."/>
            <person name="Hall N."/>
            <person name="Watson M."/>
            <person name="Adriaenssens E.M."/>
            <person name="Foster-Nyarko E."/>
            <person name="Jarju S."/>
            <person name="Secka A."/>
            <person name="Antonio M."/>
            <person name="Oren A."/>
            <person name="Chaudhuri R.R."/>
            <person name="La Ragione R."/>
            <person name="Hildebrand F."/>
            <person name="Pallen M.J."/>
        </authorList>
    </citation>
    <scope>NUCLEOTIDE SEQUENCE</scope>
    <source>
        <strain evidence="1">ChiBcec6-4105</strain>
    </source>
</reference>
<dbReference type="AlphaFoldDB" id="A0A9D2QVL3"/>
<accession>A0A9D2QVL3</accession>
<reference evidence="1" key="2">
    <citation type="submission" date="2021-04" db="EMBL/GenBank/DDBJ databases">
        <authorList>
            <person name="Gilroy R."/>
        </authorList>
    </citation>
    <scope>NUCLEOTIDE SEQUENCE</scope>
    <source>
        <strain evidence="1">ChiBcec6-4105</strain>
    </source>
</reference>
<proteinExistence type="predicted"/>
<evidence type="ECO:0000313" key="2">
    <source>
        <dbReference type="Proteomes" id="UP000823892"/>
    </source>
</evidence>
<gene>
    <name evidence="1" type="ORF">H9914_13725</name>
</gene>
<dbReference type="Proteomes" id="UP000823892">
    <property type="component" value="Unassembled WGS sequence"/>
</dbReference>